<dbReference type="EMBL" id="CM042054">
    <property type="protein sequence ID" value="KAI3706544.1"/>
    <property type="molecule type" value="Genomic_DNA"/>
</dbReference>
<reference evidence="1 2" key="2">
    <citation type="journal article" date="2022" name="Mol. Ecol. Resour.">
        <title>The genomes of chicory, endive, great burdock and yacon provide insights into Asteraceae paleo-polyploidization history and plant inulin production.</title>
        <authorList>
            <person name="Fan W."/>
            <person name="Wang S."/>
            <person name="Wang H."/>
            <person name="Wang A."/>
            <person name="Jiang F."/>
            <person name="Liu H."/>
            <person name="Zhao H."/>
            <person name="Xu D."/>
            <person name="Zhang Y."/>
        </authorList>
    </citation>
    <scope>NUCLEOTIDE SEQUENCE [LARGE SCALE GENOMIC DNA]</scope>
    <source>
        <strain evidence="2">cv. Niubang</strain>
    </source>
</reference>
<evidence type="ECO:0000313" key="2">
    <source>
        <dbReference type="Proteomes" id="UP001055879"/>
    </source>
</evidence>
<organism evidence="1 2">
    <name type="scientific">Arctium lappa</name>
    <name type="common">Greater burdock</name>
    <name type="synonym">Lappa major</name>
    <dbReference type="NCBI Taxonomy" id="4217"/>
    <lineage>
        <taxon>Eukaryota</taxon>
        <taxon>Viridiplantae</taxon>
        <taxon>Streptophyta</taxon>
        <taxon>Embryophyta</taxon>
        <taxon>Tracheophyta</taxon>
        <taxon>Spermatophyta</taxon>
        <taxon>Magnoliopsida</taxon>
        <taxon>eudicotyledons</taxon>
        <taxon>Gunneridae</taxon>
        <taxon>Pentapetalae</taxon>
        <taxon>asterids</taxon>
        <taxon>campanulids</taxon>
        <taxon>Asterales</taxon>
        <taxon>Asteraceae</taxon>
        <taxon>Carduoideae</taxon>
        <taxon>Cardueae</taxon>
        <taxon>Arctiinae</taxon>
        <taxon>Arctium</taxon>
    </lineage>
</organism>
<dbReference type="Proteomes" id="UP001055879">
    <property type="component" value="Linkage Group LG08"/>
</dbReference>
<accession>A0ACB9A8N7</accession>
<comment type="caution">
    <text evidence="1">The sequence shown here is derived from an EMBL/GenBank/DDBJ whole genome shotgun (WGS) entry which is preliminary data.</text>
</comment>
<proteinExistence type="predicted"/>
<gene>
    <name evidence="1" type="ORF">L6452_24354</name>
</gene>
<reference evidence="2" key="1">
    <citation type="journal article" date="2022" name="Mol. Ecol. Resour.">
        <title>The genomes of chicory, endive, great burdock and yacon provide insights into Asteraceae palaeo-polyploidization history and plant inulin production.</title>
        <authorList>
            <person name="Fan W."/>
            <person name="Wang S."/>
            <person name="Wang H."/>
            <person name="Wang A."/>
            <person name="Jiang F."/>
            <person name="Liu H."/>
            <person name="Zhao H."/>
            <person name="Xu D."/>
            <person name="Zhang Y."/>
        </authorList>
    </citation>
    <scope>NUCLEOTIDE SEQUENCE [LARGE SCALE GENOMIC DNA]</scope>
    <source>
        <strain evidence="2">cv. Niubang</strain>
    </source>
</reference>
<name>A0ACB9A8N7_ARCLA</name>
<sequence length="300" mass="34675">MQRQNQSKKDNVDKSTTDSPVSQEKTYQKKICRSVDLKRDFDEIYDVDDAMKGSATKSPKTCIPIEKEEVVTKLIIPKLENQRSYLHINNVKRRKSETTHSSPLHKLNLDNHRLKSKKERFLIWFSTIVSSVSHLLITVHRLRLVIWEAIDEHSSCPTWVYQSVNDHNLQNNNTKKLLIPRNCMIAKVKKHKGFYDQDSSGLASFSLVIWISLAASCSLIPILPIIALASFKHFRALAMDGGGFMSEFARFQQVVLKEEEDNLESSRHLCTYQWVNSFKCNYSCYLPGLRFDKKAFNLFS</sequence>
<keyword evidence="2" id="KW-1185">Reference proteome</keyword>
<protein>
    <submittedName>
        <fullName evidence="1">Uncharacterized protein</fullName>
    </submittedName>
</protein>
<evidence type="ECO:0000313" key="1">
    <source>
        <dbReference type="EMBL" id="KAI3706544.1"/>
    </source>
</evidence>